<dbReference type="AlphaFoldDB" id="A0AA96JTN5"/>
<proteinExistence type="predicted"/>
<gene>
    <name evidence="1" type="ORF">PP769_08460</name>
</gene>
<dbReference type="Proteomes" id="UP001302719">
    <property type="component" value="Chromosome"/>
</dbReference>
<evidence type="ECO:0000313" key="2">
    <source>
        <dbReference type="Proteomes" id="UP001302719"/>
    </source>
</evidence>
<dbReference type="KEGG" id="nall:PP769_08460"/>
<evidence type="ECO:0000313" key="1">
    <source>
        <dbReference type="EMBL" id="WNM59772.1"/>
    </source>
</evidence>
<organism evidence="1 2">
    <name type="scientific">Candidatus Nitrospira allomarina</name>
    <dbReference type="NCBI Taxonomy" id="3020900"/>
    <lineage>
        <taxon>Bacteria</taxon>
        <taxon>Pseudomonadati</taxon>
        <taxon>Nitrospirota</taxon>
        <taxon>Nitrospiria</taxon>
        <taxon>Nitrospirales</taxon>
        <taxon>Nitrospiraceae</taxon>
        <taxon>Nitrospira</taxon>
    </lineage>
</organism>
<protein>
    <submittedName>
        <fullName evidence="1">Flp family type IVb pilin</fullName>
    </submittedName>
</protein>
<dbReference type="RefSeq" id="WP_312646614.1">
    <property type="nucleotide sequence ID" value="NZ_CP116967.1"/>
</dbReference>
<name>A0AA96JTN5_9BACT</name>
<keyword evidence="2" id="KW-1185">Reference proteome</keyword>
<sequence length="67" mass="6933">MQTILLNHCHQWVKNFLVDEEGATAIEYALLASLIGATALSAQAALGNAVGNMYTQVMGVIAGALGS</sequence>
<dbReference type="EMBL" id="CP116967">
    <property type="protein sequence ID" value="WNM59772.1"/>
    <property type="molecule type" value="Genomic_DNA"/>
</dbReference>
<reference evidence="1 2" key="1">
    <citation type="submission" date="2023-01" db="EMBL/GenBank/DDBJ databases">
        <title>Cultivation and genomic characterization of new, ubiquitous marine nitrite-oxidizing bacteria from the Nitrospirales.</title>
        <authorList>
            <person name="Mueller A.J."/>
            <person name="Daebeler A."/>
            <person name="Herbold C.W."/>
            <person name="Kirkegaard R.H."/>
            <person name="Daims H."/>
        </authorList>
    </citation>
    <scope>NUCLEOTIDE SEQUENCE [LARGE SCALE GENOMIC DNA]</scope>
    <source>
        <strain evidence="1 2">VA</strain>
    </source>
</reference>
<accession>A0AA96JTN5</accession>